<dbReference type="InterPro" id="IPR018289">
    <property type="entry name" value="MULE_transposase_dom"/>
</dbReference>
<evidence type="ECO:0000313" key="2">
    <source>
        <dbReference type="EMBL" id="TXG48247.1"/>
    </source>
</evidence>
<dbReference type="PANTHER" id="PTHR31973">
    <property type="entry name" value="POLYPROTEIN, PUTATIVE-RELATED"/>
    <property type="match status" value="1"/>
</dbReference>
<dbReference type="AlphaFoldDB" id="A0A5C7GUW9"/>
<name>A0A5C7GUW9_9ROSI</name>
<keyword evidence="3" id="KW-1185">Reference proteome</keyword>
<dbReference type="Pfam" id="PF10551">
    <property type="entry name" value="MULE"/>
    <property type="match status" value="1"/>
</dbReference>
<dbReference type="EMBL" id="VAHF01000013">
    <property type="protein sequence ID" value="TXG48247.1"/>
    <property type="molecule type" value="Genomic_DNA"/>
</dbReference>
<proteinExistence type="predicted"/>
<reference evidence="3" key="1">
    <citation type="journal article" date="2019" name="Gigascience">
        <title>De novo genome assembly of the endangered Acer yangbiense, a plant species with extremely small populations endemic to Yunnan Province, China.</title>
        <authorList>
            <person name="Yang J."/>
            <person name="Wariss H.M."/>
            <person name="Tao L."/>
            <person name="Zhang R."/>
            <person name="Yun Q."/>
            <person name="Hollingsworth P."/>
            <person name="Dao Z."/>
            <person name="Luo G."/>
            <person name="Guo H."/>
            <person name="Ma Y."/>
            <person name="Sun W."/>
        </authorList>
    </citation>
    <scope>NUCLEOTIDE SEQUENCE [LARGE SCALE GENOMIC DNA]</scope>
    <source>
        <strain evidence="3">cv. Malutang</strain>
    </source>
</reference>
<comment type="caution">
    <text evidence="2">The sequence shown here is derived from an EMBL/GenBank/DDBJ whole genome shotgun (WGS) entry which is preliminary data.</text>
</comment>
<dbReference type="OrthoDB" id="1683089at2759"/>
<dbReference type="PANTHER" id="PTHR31973:SF187">
    <property type="entry name" value="MUTATOR TRANSPOSASE MUDRA PROTEIN"/>
    <property type="match status" value="1"/>
</dbReference>
<dbReference type="Proteomes" id="UP000323000">
    <property type="component" value="Chromosome 13"/>
</dbReference>
<feature type="domain" description="MULE transposase" evidence="1">
    <location>
        <begin position="86"/>
        <end position="169"/>
    </location>
</feature>
<gene>
    <name evidence="2" type="ORF">EZV62_027541</name>
</gene>
<protein>
    <recommendedName>
        <fullName evidence="1">MULE transposase domain-containing protein</fullName>
    </recommendedName>
</protein>
<evidence type="ECO:0000313" key="3">
    <source>
        <dbReference type="Proteomes" id="UP000323000"/>
    </source>
</evidence>
<accession>A0A5C7GUW9</accession>
<sequence length="211" mass="23477">MDVDGSGSICCDPNEIGGYHSSDEENGATRMGCCKGYAIQEGFELNRLKNDQSRKYVNILIKMNPGSMAKVHVNTDMVATCQVNIGGVLLSACVMDADNGIFPLAYCVVESENTESWSFFLQFLCKALQWNTQKAICFMIDRQNGVLEAIKNEWPTVGSRYCFQHISTNFNAKKEFSNLDINRPLWQAAKEGSEAGFKQVMEKIKVISVDA</sequence>
<evidence type="ECO:0000259" key="1">
    <source>
        <dbReference type="Pfam" id="PF10551"/>
    </source>
</evidence>
<organism evidence="2 3">
    <name type="scientific">Acer yangbiense</name>
    <dbReference type="NCBI Taxonomy" id="1000413"/>
    <lineage>
        <taxon>Eukaryota</taxon>
        <taxon>Viridiplantae</taxon>
        <taxon>Streptophyta</taxon>
        <taxon>Embryophyta</taxon>
        <taxon>Tracheophyta</taxon>
        <taxon>Spermatophyta</taxon>
        <taxon>Magnoliopsida</taxon>
        <taxon>eudicotyledons</taxon>
        <taxon>Gunneridae</taxon>
        <taxon>Pentapetalae</taxon>
        <taxon>rosids</taxon>
        <taxon>malvids</taxon>
        <taxon>Sapindales</taxon>
        <taxon>Sapindaceae</taxon>
        <taxon>Hippocastanoideae</taxon>
        <taxon>Acereae</taxon>
        <taxon>Acer</taxon>
    </lineage>
</organism>